<organism evidence="10 11">
    <name type="scientific">Clostridium aceticum</name>
    <dbReference type="NCBI Taxonomy" id="84022"/>
    <lineage>
        <taxon>Bacteria</taxon>
        <taxon>Bacillati</taxon>
        <taxon>Bacillota</taxon>
        <taxon>Clostridia</taxon>
        <taxon>Eubacteriales</taxon>
        <taxon>Clostridiaceae</taxon>
        <taxon>Clostridium</taxon>
    </lineage>
</organism>
<dbReference type="InterPro" id="IPR003607">
    <property type="entry name" value="HD/PDEase_dom"/>
</dbReference>
<evidence type="ECO:0000256" key="4">
    <source>
        <dbReference type="ARBA" id="ARBA00022695"/>
    </source>
</evidence>
<evidence type="ECO:0000256" key="9">
    <source>
        <dbReference type="RuleBase" id="RU003953"/>
    </source>
</evidence>
<keyword evidence="11" id="KW-1185">Reference proteome</keyword>
<evidence type="ECO:0000256" key="8">
    <source>
        <dbReference type="ARBA" id="ARBA00022884"/>
    </source>
</evidence>
<sequence length="477" mass="55602">MNTVVDRILQLSKEVDTEIYLVGGTIRDILLDRKMKDLDFVALHHPKVIAKKISSQLEGTFIELDKEREIYRIVLEDKSTIDIAKAKGNTIEEDLCQRDFTINAMAYDLRQGWPIRKEEIIDPLKGRKDLDDKRILHTEERVFYEDPVRMLRAVAFMAQLKFQLDHKTQELIKSESARIVSVSGERIAEELFKILAEPMTYYYFDFMDKQLNLLEKIFPEIIEMKTIGECKYHVVDSWKHSINTMKTVESYIYANKFFEGHIGQAYEEHTSERIAGGHKRLQLLKLGALFHDIGKPSARRIDHTGRVRFRGHEITGAELMKEYAGKMRLSGREKEILCKYIALHMWPLDLYKKNDVSGKTLYKLFNKMGRETLDILLIALGDIVATRKILDPKEEMGMFKVHIEYIANNYLTRYKQIENISTIINGTEVMEILNISEGSTVGEMLEEIRKAIYFGEIEPTKEASIQYIKDFYKTFKT</sequence>
<keyword evidence="3" id="KW-0819">tRNA processing</keyword>
<evidence type="ECO:0000256" key="3">
    <source>
        <dbReference type="ARBA" id="ARBA00022694"/>
    </source>
</evidence>
<dbReference type="InterPro" id="IPR006675">
    <property type="entry name" value="HDIG_dom"/>
</dbReference>
<dbReference type="PANTHER" id="PTHR47545">
    <property type="entry name" value="MULTIFUNCTIONAL CCA PROTEIN"/>
    <property type="match status" value="1"/>
</dbReference>
<dbReference type="Pfam" id="PF01743">
    <property type="entry name" value="PolyA_pol"/>
    <property type="match status" value="1"/>
</dbReference>
<gene>
    <name evidence="10" type="primary">cca</name>
    <name evidence="10" type="ORF">CACET_c00790</name>
</gene>
<dbReference type="Gene3D" id="3.30.460.10">
    <property type="entry name" value="Beta Polymerase, domain 2"/>
    <property type="match status" value="1"/>
</dbReference>
<dbReference type="InterPro" id="IPR006674">
    <property type="entry name" value="HD_domain"/>
</dbReference>
<evidence type="ECO:0000313" key="11">
    <source>
        <dbReference type="Proteomes" id="UP000035704"/>
    </source>
</evidence>
<evidence type="ECO:0000256" key="5">
    <source>
        <dbReference type="ARBA" id="ARBA00022723"/>
    </source>
</evidence>
<evidence type="ECO:0000313" key="10">
    <source>
        <dbReference type="EMBL" id="AKL93597.1"/>
    </source>
</evidence>
<dbReference type="GO" id="GO:0008033">
    <property type="term" value="P:tRNA processing"/>
    <property type="evidence" value="ECO:0007669"/>
    <property type="project" value="UniProtKB-KW"/>
</dbReference>
<evidence type="ECO:0000256" key="2">
    <source>
        <dbReference type="ARBA" id="ARBA00022679"/>
    </source>
</evidence>
<keyword evidence="2 9" id="KW-0808">Transferase</keyword>
<reference evidence="10 11" key="1">
    <citation type="submission" date="2014-10" db="EMBL/GenBank/DDBJ databases">
        <title>Genome sequence of Clostridium aceticum DSM 1496.</title>
        <authorList>
            <person name="Poehlein A."/>
            <person name="Schiel-Bengelsdorf B."/>
            <person name="Gottschalk G."/>
            <person name="Duerre P."/>
            <person name="Daniel R."/>
        </authorList>
    </citation>
    <scope>NUCLEOTIDE SEQUENCE [LARGE SCALE GENOMIC DNA]</scope>
    <source>
        <strain evidence="10 11">DSM 1496</strain>
    </source>
</reference>
<dbReference type="Pfam" id="PF01966">
    <property type="entry name" value="HD"/>
    <property type="match status" value="1"/>
</dbReference>
<dbReference type="SUPFAM" id="SSF81301">
    <property type="entry name" value="Nucleotidyltransferase"/>
    <property type="match status" value="1"/>
</dbReference>
<name>A0A0D8IAZ3_9CLOT</name>
<dbReference type="Proteomes" id="UP000035704">
    <property type="component" value="Chromosome"/>
</dbReference>
<comment type="similarity">
    <text evidence="9">Belongs to the tRNA nucleotidyltransferase/poly(A) polymerase family.</text>
</comment>
<dbReference type="OrthoDB" id="9805698at2"/>
<keyword evidence="7" id="KW-0460">Magnesium</keyword>
<dbReference type="InterPro" id="IPR050124">
    <property type="entry name" value="tRNA_CCA-adding_enzyme"/>
</dbReference>
<dbReference type="GO" id="GO:0000166">
    <property type="term" value="F:nucleotide binding"/>
    <property type="evidence" value="ECO:0007669"/>
    <property type="project" value="UniProtKB-KW"/>
</dbReference>
<dbReference type="GO" id="GO:0004810">
    <property type="term" value="F:CCA tRNA nucleotidyltransferase activity"/>
    <property type="evidence" value="ECO:0007669"/>
    <property type="project" value="UniProtKB-EC"/>
</dbReference>
<dbReference type="CDD" id="cd00077">
    <property type="entry name" value="HDc"/>
    <property type="match status" value="1"/>
</dbReference>
<dbReference type="CDD" id="cd05398">
    <property type="entry name" value="NT_ClassII-CCAase"/>
    <property type="match status" value="1"/>
</dbReference>
<dbReference type="KEGG" id="cace:CACET_c00790"/>
<protein>
    <submittedName>
        <fullName evidence="10">CCA-adding enzyme</fullName>
        <ecNumber evidence="10">2.7.7.72</ecNumber>
    </submittedName>
</protein>
<dbReference type="SMART" id="SM00471">
    <property type="entry name" value="HDc"/>
    <property type="match status" value="1"/>
</dbReference>
<keyword evidence="5" id="KW-0479">Metal-binding</keyword>
<dbReference type="AlphaFoldDB" id="A0A0D8IAZ3"/>
<evidence type="ECO:0000256" key="1">
    <source>
        <dbReference type="ARBA" id="ARBA00001946"/>
    </source>
</evidence>
<dbReference type="SUPFAM" id="SSF81891">
    <property type="entry name" value="Poly A polymerase C-terminal region-like"/>
    <property type="match status" value="1"/>
</dbReference>
<keyword evidence="4 10" id="KW-0548">Nucleotidyltransferase</keyword>
<comment type="cofactor">
    <cofactor evidence="1">
        <name>Mg(2+)</name>
        <dbReference type="ChEBI" id="CHEBI:18420"/>
    </cofactor>
</comment>
<dbReference type="NCBIfam" id="TIGR00277">
    <property type="entry name" value="HDIG"/>
    <property type="match status" value="1"/>
</dbReference>
<evidence type="ECO:0000256" key="6">
    <source>
        <dbReference type="ARBA" id="ARBA00022741"/>
    </source>
</evidence>
<dbReference type="Gene3D" id="1.10.246.80">
    <property type="match status" value="1"/>
</dbReference>
<dbReference type="EC" id="2.7.7.72" evidence="10"/>
<dbReference type="InterPro" id="IPR002646">
    <property type="entry name" value="PolA_pol_head_dom"/>
</dbReference>
<keyword evidence="8 9" id="KW-0694">RNA-binding</keyword>
<accession>A0A0D8IAZ3</accession>
<dbReference type="InterPro" id="IPR043519">
    <property type="entry name" value="NT_sf"/>
</dbReference>
<evidence type="ECO:0000256" key="7">
    <source>
        <dbReference type="ARBA" id="ARBA00022842"/>
    </source>
</evidence>
<dbReference type="InterPro" id="IPR032828">
    <property type="entry name" value="PolyA_RNA-bd"/>
</dbReference>
<proteinExistence type="inferred from homology"/>
<dbReference type="STRING" id="84022.CACET_c00790"/>
<keyword evidence="6" id="KW-0547">Nucleotide-binding</keyword>
<dbReference type="Gene3D" id="1.10.3090.10">
    <property type="entry name" value="cca-adding enzyme, domain 2"/>
    <property type="match status" value="1"/>
</dbReference>
<dbReference type="GO" id="GO:0046872">
    <property type="term" value="F:metal ion binding"/>
    <property type="evidence" value="ECO:0007669"/>
    <property type="project" value="UniProtKB-KW"/>
</dbReference>
<dbReference type="GO" id="GO:0003723">
    <property type="term" value="F:RNA binding"/>
    <property type="evidence" value="ECO:0007669"/>
    <property type="project" value="UniProtKB-KW"/>
</dbReference>
<dbReference type="EMBL" id="CP009687">
    <property type="protein sequence ID" value="AKL93597.1"/>
    <property type="molecule type" value="Genomic_DNA"/>
</dbReference>
<dbReference type="PATRIC" id="fig|84022.5.peg.3942"/>
<dbReference type="Pfam" id="PF12627">
    <property type="entry name" value="PolyA_pol_RNAbd"/>
    <property type="match status" value="1"/>
</dbReference>